<dbReference type="EMBL" id="OZ019897">
    <property type="protein sequence ID" value="CAK9225658.1"/>
    <property type="molecule type" value="Genomic_DNA"/>
</dbReference>
<feature type="compositionally biased region" description="Basic and acidic residues" evidence="1">
    <location>
        <begin position="93"/>
        <end position="105"/>
    </location>
</feature>
<sequence length="114" mass="12432">MNLRVARPSSSQQQGNAITLLFSSLLWPASAITERASLCFAEEEVSTTVKNGTQRTLKPRSGSYRWICFRRFVGPVVSASIHGSSAIQTKGPKPTDRSCLRDKTKTSTTTNVNG</sequence>
<gene>
    <name evidence="2" type="ORF">CSSPTR1EN2_LOCUS17772</name>
</gene>
<protein>
    <recommendedName>
        <fullName evidence="4">Secreted protein</fullName>
    </recommendedName>
</protein>
<name>A0ABP0UPI3_9BRYO</name>
<dbReference type="Proteomes" id="UP001497512">
    <property type="component" value="Chromosome 5"/>
</dbReference>
<proteinExistence type="predicted"/>
<reference evidence="2" key="1">
    <citation type="submission" date="2024-02" db="EMBL/GenBank/DDBJ databases">
        <authorList>
            <consortium name="ELIXIR-Norway"/>
            <consortium name="Elixir Norway"/>
        </authorList>
    </citation>
    <scope>NUCLEOTIDE SEQUENCE</scope>
</reference>
<evidence type="ECO:0000313" key="3">
    <source>
        <dbReference type="Proteomes" id="UP001497512"/>
    </source>
</evidence>
<accession>A0ABP0UPI3</accession>
<evidence type="ECO:0000313" key="2">
    <source>
        <dbReference type="EMBL" id="CAK9225658.1"/>
    </source>
</evidence>
<feature type="region of interest" description="Disordered" evidence="1">
    <location>
        <begin position="83"/>
        <end position="114"/>
    </location>
</feature>
<keyword evidence="3" id="KW-1185">Reference proteome</keyword>
<evidence type="ECO:0008006" key="4">
    <source>
        <dbReference type="Google" id="ProtNLM"/>
    </source>
</evidence>
<evidence type="ECO:0000256" key="1">
    <source>
        <dbReference type="SAM" id="MobiDB-lite"/>
    </source>
</evidence>
<organism evidence="2 3">
    <name type="scientific">Sphagnum troendelagicum</name>
    <dbReference type="NCBI Taxonomy" id="128251"/>
    <lineage>
        <taxon>Eukaryota</taxon>
        <taxon>Viridiplantae</taxon>
        <taxon>Streptophyta</taxon>
        <taxon>Embryophyta</taxon>
        <taxon>Bryophyta</taxon>
        <taxon>Sphagnophytina</taxon>
        <taxon>Sphagnopsida</taxon>
        <taxon>Sphagnales</taxon>
        <taxon>Sphagnaceae</taxon>
        <taxon>Sphagnum</taxon>
    </lineage>
</organism>